<evidence type="ECO:0000313" key="3">
    <source>
        <dbReference type="EMBL" id="QDU31588.1"/>
    </source>
</evidence>
<dbReference type="Pfam" id="PF12850">
    <property type="entry name" value="Metallophos_2"/>
    <property type="match status" value="1"/>
</dbReference>
<dbReference type="InterPro" id="IPR053193">
    <property type="entry name" value="MetalloPDE_YfcE-like"/>
</dbReference>
<dbReference type="RefSeq" id="WP_145098976.1">
    <property type="nucleotide sequence ID" value="NZ_CP036274.1"/>
</dbReference>
<sequence length="162" mass="17909">MKIGILSDTHNEFARARRAAELLQAHGAEVLIHCGDISEPELIPCIAIMPCYFTFGNHDADMVPHLERAIAAAQGISLGWGAEIELDGKRIAVAHGHTHIDVRRLLATKPDYLLSGHLHFPVVRQQDGVRRICPGALHRADEYTVAILDPVTGELQFIRVRD</sequence>
<evidence type="ECO:0000256" key="1">
    <source>
        <dbReference type="ARBA" id="ARBA00008950"/>
    </source>
</evidence>
<accession>A0A517YMY8</accession>
<organism evidence="3 4">
    <name type="scientific">Anatilimnocola aggregata</name>
    <dbReference type="NCBI Taxonomy" id="2528021"/>
    <lineage>
        <taxon>Bacteria</taxon>
        <taxon>Pseudomonadati</taxon>
        <taxon>Planctomycetota</taxon>
        <taxon>Planctomycetia</taxon>
        <taxon>Pirellulales</taxon>
        <taxon>Pirellulaceae</taxon>
        <taxon>Anatilimnocola</taxon>
    </lineage>
</organism>
<reference evidence="3 4" key="1">
    <citation type="submission" date="2019-02" db="EMBL/GenBank/DDBJ databases">
        <title>Deep-cultivation of Planctomycetes and their phenomic and genomic characterization uncovers novel biology.</title>
        <authorList>
            <person name="Wiegand S."/>
            <person name="Jogler M."/>
            <person name="Boedeker C."/>
            <person name="Pinto D."/>
            <person name="Vollmers J."/>
            <person name="Rivas-Marin E."/>
            <person name="Kohn T."/>
            <person name="Peeters S.H."/>
            <person name="Heuer A."/>
            <person name="Rast P."/>
            <person name="Oberbeckmann S."/>
            <person name="Bunk B."/>
            <person name="Jeske O."/>
            <person name="Meyerdierks A."/>
            <person name="Storesund J.E."/>
            <person name="Kallscheuer N."/>
            <person name="Luecker S."/>
            <person name="Lage O.M."/>
            <person name="Pohl T."/>
            <person name="Merkel B.J."/>
            <person name="Hornburger P."/>
            <person name="Mueller R.-W."/>
            <person name="Bruemmer F."/>
            <person name="Labrenz M."/>
            <person name="Spormann A.M."/>
            <person name="Op den Camp H."/>
            <person name="Overmann J."/>
            <person name="Amann R."/>
            <person name="Jetten M.S.M."/>
            <person name="Mascher T."/>
            <person name="Medema M.H."/>
            <person name="Devos D.P."/>
            <person name="Kaster A.-K."/>
            <person name="Ovreas L."/>
            <person name="Rohde M."/>
            <person name="Galperin M.Y."/>
            <person name="Jogler C."/>
        </authorList>
    </citation>
    <scope>NUCLEOTIDE SEQUENCE [LARGE SCALE GENOMIC DNA]</scope>
    <source>
        <strain evidence="3 4">ETA_A8</strain>
    </source>
</reference>
<evidence type="ECO:0000313" key="4">
    <source>
        <dbReference type="Proteomes" id="UP000315017"/>
    </source>
</evidence>
<dbReference type="Gene3D" id="3.60.21.10">
    <property type="match status" value="1"/>
</dbReference>
<comment type="similarity">
    <text evidence="1">Belongs to the metallophosphoesterase superfamily. YfcE family.</text>
</comment>
<dbReference type="InterPro" id="IPR024654">
    <property type="entry name" value="Calcineurin-like_PHP_lpxH"/>
</dbReference>
<dbReference type="KEGG" id="aagg:ETAA8_67480"/>
<dbReference type="PANTHER" id="PTHR43165:SF1">
    <property type="entry name" value="PHOSPHODIESTERASE MJ0936"/>
    <property type="match status" value="1"/>
</dbReference>
<dbReference type="SUPFAM" id="SSF56300">
    <property type="entry name" value="Metallo-dependent phosphatases"/>
    <property type="match status" value="1"/>
</dbReference>
<feature type="domain" description="Calcineurin-like phosphoesterase" evidence="2">
    <location>
        <begin position="1"/>
        <end position="150"/>
    </location>
</feature>
<protein>
    <submittedName>
        <fullName evidence="3">Phosphodiesterase</fullName>
    </submittedName>
</protein>
<dbReference type="EMBL" id="CP036274">
    <property type="protein sequence ID" value="QDU31588.1"/>
    <property type="molecule type" value="Genomic_DNA"/>
</dbReference>
<evidence type="ECO:0000259" key="2">
    <source>
        <dbReference type="Pfam" id="PF12850"/>
    </source>
</evidence>
<dbReference type="InterPro" id="IPR029052">
    <property type="entry name" value="Metallo-depent_PP-like"/>
</dbReference>
<dbReference type="OrthoDB" id="9800565at2"/>
<proteinExistence type="inferred from homology"/>
<gene>
    <name evidence="3" type="ORF">ETAA8_67480</name>
</gene>
<dbReference type="AlphaFoldDB" id="A0A517YMY8"/>
<dbReference type="PANTHER" id="PTHR43165">
    <property type="entry name" value="METALLOPHOSPHOESTERASE"/>
    <property type="match status" value="1"/>
</dbReference>
<name>A0A517YMY8_9BACT</name>
<dbReference type="Proteomes" id="UP000315017">
    <property type="component" value="Chromosome"/>
</dbReference>
<keyword evidence="4" id="KW-1185">Reference proteome</keyword>